<evidence type="ECO:0008006" key="4">
    <source>
        <dbReference type="Google" id="ProtNLM"/>
    </source>
</evidence>
<keyword evidence="3" id="KW-1185">Reference proteome</keyword>
<evidence type="ECO:0000313" key="2">
    <source>
        <dbReference type="EMBL" id="KOY60422.1"/>
    </source>
</evidence>
<sequence length="77" mass="8700">MNKERISHSGYKSSQIYTQWISRWIETARARIPGSIDNSVTGVSERSQQSSSLKDEGYIPNRFQVAVRRQENASPGA</sequence>
<name>A0ABR5K731_9GAMM</name>
<evidence type="ECO:0000313" key="3">
    <source>
        <dbReference type="Proteomes" id="UP000037727"/>
    </source>
</evidence>
<evidence type="ECO:0000256" key="1">
    <source>
        <dbReference type="SAM" id="MobiDB-lite"/>
    </source>
</evidence>
<gene>
    <name evidence="2" type="ORF">AM629_19490</name>
</gene>
<feature type="region of interest" description="Disordered" evidence="1">
    <location>
        <begin position="35"/>
        <end position="58"/>
    </location>
</feature>
<dbReference type="Proteomes" id="UP000037727">
    <property type="component" value="Unassembled WGS sequence"/>
</dbReference>
<protein>
    <recommendedName>
        <fullName evidence="4">Integrase</fullName>
    </recommendedName>
</protein>
<accession>A0ABR5K731</accession>
<comment type="caution">
    <text evidence="2">The sequence shown here is derived from an EMBL/GenBank/DDBJ whole genome shotgun (WGS) entry which is preliminary data.</text>
</comment>
<organism evidence="2 3">
    <name type="scientific">Photorhabdus heterorhabditis</name>
    <dbReference type="NCBI Taxonomy" id="880156"/>
    <lineage>
        <taxon>Bacteria</taxon>
        <taxon>Pseudomonadati</taxon>
        <taxon>Pseudomonadota</taxon>
        <taxon>Gammaproteobacteria</taxon>
        <taxon>Enterobacterales</taxon>
        <taxon>Morganellaceae</taxon>
        <taxon>Photorhabdus</taxon>
    </lineage>
</organism>
<reference evidence="2 3" key="1">
    <citation type="submission" date="2015-09" db="EMBL/GenBank/DDBJ databases">
        <title>Draft genome sequence and assembly of Photorhabdus sp. VMG, a bacterial symbiont associated with Heterorhabditis zealandica.</title>
        <authorList>
            <person name="Naidoo S."/>
            <person name="Featherston J."/>
            <person name="Mothupi B."/>
            <person name="Gray V.M."/>
        </authorList>
    </citation>
    <scope>NUCLEOTIDE SEQUENCE [LARGE SCALE GENOMIC DNA]</scope>
    <source>
        <strain evidence="2 3">VMG</strain>
    </source>
</reference>
<proteinExistence type="predicted"/>
<feature type="compositionally biased region" description="Polar residues" evidence="1">
    <location>
        <begin position="36"/>
        <end position="52"/>
    </location>
</feature>
<dbReference type="EMBL" id="LJCS01000088">
    <property type="protein sequence ID" value="KOY60422.1"/>
    <property type="molecule type" value="Genomic_DNA"/>
</dbReference>